<dbReference type="PANTHER" id="PTHR45937:SF1">
    <property type="entry name" value="ASPARAGINE SYNTHETASE DOMAIN-CONTAINING PROTEIN 1"/>
    <property type="match status" value="1"/>
</dbReference>
<keyword evidence="2" id="KW-0061">Asparagine biosynthesis</keyword>
<feature type="domain" description="Asparagine synthetase" evidence="5">
    <location>
        <begin position="262"/>
        <end position="394"/>
    </location>
</feature>
<dbReference type="PANTHER" id="PTHR45937">
    <property type="entry name" value="ASPARAGINE SYNTHETASE DOMAIN-CONTAINING PROTEIN 1"/>
    <property type="match status" value="1"/>
</dbReference>
<feature type="region of interest" description="Disordered" evidence="4">
    <location>
        <begin position="410"/>
        <end position="430"/>
    </location>
</feature>
<accession>A0A5N5QQI9</accession>
<reference evidence="6 7" key="1">
    <citation type="journal article" date="2019" name="Fungal Biol. Biotechnol.">
        <title>Draft genome sequence of fastidious pathogen Ceratobasidium theobromae, which causes vascular-streak dieback in Theobroma cacao.</title>
        <authorList>
            <person name="Ali S.S."/>
            <person name="Asman A."/>
            <person name="Shao J."/>
            <person name="Firmansyah A.P."/>
            <person name="Susilo A.W."/>
            <person name="Rosmana A."/>
            <person name="McMahon P."/>
            <person name="Junaid M."/>
            <person name="Guest D."/>
            <person name="Kheng T.Y."/>
            <person name="Meinhardt L.W."/>
            <person name="Bailey B.A."/>
        </authorList>
    </citation>
    <scope>NUCLEOTIDE SEQUENCE [LARGE SCALE GENOMIC DNA]</scope>
    <source>
        <strain evidence="6 7">CT2</strain>
    </source>
</reference>
<evidence type="ECO:0000313" key="6">
    <source>
        <dbReference type="EMBL" id="KAB5593823.1"/>
    </source>
</evidence>
<dbReference type="InterPro" id="IPR001962">
    <property type="entry name" value="Asn_synthase"/>
</dbReference>
<dbReference type="OrthoDB" id="10252281at2759"/>
<dbReference type="GO" id="GO:0004066">
    <property type="term" value="F:asparagine synthase (glutamine-hydrolyzing) activity"/>
    <property type="evidence" value="ECO:0007669"/>
    <property type="project" value="InterPro"/>
</dbReference>
<feature type="compositionally biased region" description="Basic and acidic residues" evidence="4">
    <location>
        <begin position="420"/>
        <end position="430"/>
    </location>
</feature>
<dbReference type="Pfam" id="PF00733">
    <property type="entry name" value="Asn_synthase"/>
    <property type="match status" value="1"/>
</dbReference>
<keyword evidence="7" id="KW-1185">Reference proteome</keyword>
<evidence type="ECO:0000256" key="1">
    <source>
        <dbReference type="ARBA" id="ARBA00022605"/>
    </source>
</evidence>
<evidence type="ECO:0000259" key="5">
    <source>
        <dbReference type="Pfam" id="PF00733"/>
    </source>
</evidence>
<evidence type="ECO:0000256" key="2">
    <source>
        <dbReference type="ARBA" id="ARBA00022888"/>
    </source>
</evidence>
<dbReference type="Gene3D" id="3.40.50.620">
    <property type="entry name" value="HUPs"/>
    <property type="match status" value="1"/>
</dbReference>
<evidence type="ECO:0000313" key="7">
    <source>
        <dbReference type="Proteomes" id="UP000383932"/>
    </source>
</evidence>
<feature type="region of interest" description="Disordered" evidence="4">
    <location>
        <begin position="139"/>
        <end position="180"/>
    </location>
</feature>
<dbReference type="GO" id="GO:0006529">
    <property type="term" value="P:asparagine biosynthetic process"/>
    <property type="evidence" value="ECO:0007669"/>
    <property type="project" value="UniProtKB-KW"/>
</dbReference>
<evidence type="ECO:0000256" key="3">
    <source>
        <dbReference type="ARBA" id="ARBA00022962"/>
    </source>
</evidence>
<keyword evidence="1" id="KW-0028">Amino-acid biosynthesis</keyword>
<dbReference type="AlphaFoldDB" id="A0A5N5QQI9"/>
<dbReference type="Proteomes" id="UP000383932">
    <property type="component" value="Unassembled WGS sequence"/>
</dbReference>
<organism evidence="6 7">
    <name type="scientific">Ceratobasidium theobromae</name>
    <dbReference type="NCBI Taxonomy" id="1582974"/>
    <lineage>
        <taxon>Eukaryota</taxon>
        <taxon>Fungi</taxon>
        <taxon>Dikarya</taxon>
        <taxon>Basidiomycota</taxon>
        <taxon>Agaricomycotina</taxon>
        <taxon>Agaricomycetes</taxon>
        <taxon>Cantharellales</taxon>
        <taxon>Ceratobasidiaceae</taxon>
        <taxon>Ceratobasidium</taxon>
    </lineage>
</organism>
<protein>
    <submittedName>
        <fullName evidence="6">Asparagine synthase domain containing protein</fullName>
    </submittedName>
</protein>
<dbReference type="InterPro" id="IPR051857">
    <property type="entry name" value="Asn_synthetase_domain"/>
</dbReference>
<name>A0A5N5QQI9_9AGAM</name>
<keyword evidence="3" id="KW-0315">Glutamine amidotransferase</keyword>
<evidence type="ECO:0000256" key="4">
    <source>
        <dbReference type="SAM" id="MobiDB-lite"/>
    </source>
</evidence>
<gene>
    <name evidence="6" type="ORF">CTheo_2675</name>
</gene>
<proteinExistence type="predicted"/>
<dbReference type="EMBL" id="SSOP01000029">
    <property type="protein sequence ID" value="KAB5593823.1"/>
    <property type="molecule type" value="Genomic_DNA"/>
</dbReference>
<dbReference type="InterPro" id="IPR014729">
    <property type="entry name" value="Rossmann-like_a/b/a_fold"/>
</dbReference>
<dbReference type="CDD" id="cd01991">
    <property type="entry name" value="Asn_synthase_B_C"/>
    <property type="match status" value="1"/>
</dbReference>
<dbReference type="SUPFAM" id="SSF52402">
    <property type="entry name" value="Adenine nucleotide alpha hydrolases-like"/>
    <property type="match status" value="1"/>
</dbReference>
<sequence length="430" mass="47815">MEYEEISTDGVFSVPLNRGLLLECMKNLTCTPRGASVFEGRVALNREIPLNPLCATSAEQIKTFIFKLNESVESRVSNIPKNTFCSNSNNRPVARLGILFSGGIDCSVLAYLANRHIPPDEPIDLLNVAFENPRTLGAQKNAIQEARAQRKRSKRERKEVSQEAPLRPPPVQVEAPPEAEKYDVPDRLTGLEEVEELRRSHSQLIRYASMCRMRNANVKNRMYSRSCTPLGRLALALYFASRGRGILHGSKDSGAEFYTSPAKVLLSGLGSDELLGGYSRHKQAYSRGGWDALVSEVSARVNSDICSHVDHSPPFEQLQLDLNRLPTRNLGRDDRVISTHGRESRYPFLSLTLVYYLAQLPVYIKLDPRLASTNGAVGSGMGDKTLLRLAAERLGLTLASKRIKRAMQFGSRSARMEGGNSEKKGHFLLE</sequence>
<comment type="caution">
    <text evidence="6">The sequence shown here is derived from an EMBL/GenBank/DDBJ whole genome shotgun (WGS) entry which is preliminary data.</text>
</comment>